<comment type="similarity">
    <text evidence="1">Belongs to the flavin-dependent halogenase family. Bacterial tryptophan halogenase subfamily.</text>
</comment>
<dbReference type="SUPFAM" id="SSF51905">
    <property type="entry name" value="FAD/NAD(P)-binding domain"/>
    <property type="match status" value="1"/>
</dbReference>
<proteinExistence type="inferred from homology"/>
<evidence type="ECO:0000313" key="3">
    <source>
        <dbReference type="Proteomes" id="UP000654345"/>
    </source>
</evidence>
<gene>
    <name evidence="2" type="ORF">KSB_86040</name>
</gene>
<dbReference type="Gene3D" id="3.50.50.60">
    <property type="entry name" value="FAD/NAD(P)-binding domain"/>
    <property type="match status" value="1"/>
</dbReference>
<dbReference type="RefSeq" id="WP_201376298.1">
    <property type="nucleotide sequence ID" value="NZ_BNJG01000004.1"/>
</dbReference>
<evidence type="ECO:0000256" key="1">
    <source>
        <dbReference type="ARBA" id="ARBA00038396"/>
    </source>
</evidence>
<dbReference type="EMBL" id="BNJG01000004">
    <property type="protein sequence ID" value="GHO60129.1"/>
    <property type="molecule type" value="Genomic_DNA"/>
</dbReference>
<name>A0ABQ3V5H6_9CHLR</name>
<organism evidence="2 3">
    <name type="scientific">Ktedonobacter robiniae</name>
    <dbReference type="NCBI Taxonomy" id="2778365"/>
    <lineage>
        <taxon>Bacteria</taxon>
        <taxon>Bacillati</taxon>
        <taxon>Chloroflexota</taxon>
        <taxon>Ktedonobacteria</taxon>
        <taxon>Ktedonobacterales</taxon>
        <taxon>Ktedonobacteraceae</taxon>
        <taxon>Ktedonobacter</taxon>
    </lineage>
</organism>
<protein>
    <submittedName>
        <fullName evidence="2">Halogenase</fullName>
    </submittedName>
</protein>
<evidence type="ECO:0000313" key="2">
    <source>
        <dbReference type="EMBL" id="GHO60129.1"/>
    </source>
</evidence>
<dbReference type="InterPro" id="IPR050816">
    <property type="entry name" value="Flavin-dep_Halogenase_NPB"/>
</dbReference>
<sequence>MTEGLKDEYDIVICGAGLAGLTLARQITREIPEASLLLIEGTGDKSRTGAIQVGESTIEISANYLTNVLGLSEYFEATHYHKWGLRFFFGSGTTPIEERPELGTSHASPKNSFQLDRAMLETDLKRFNADLGVQMLAESKVEEIHLAQKDGLHEIVVVEKPTKQRHVFKCRWVIDAMGRRRYLQKKLGVAEPANPHHSSSWFRLPGRIDICDLVPRTRTDWHKSVPDNNRYYSTNHLMDNGRWVWLIPLASRTTSVGIVTHEEHYPFEEYNTYEKAMQWLQKYEPLLWNYIHTLQPIDFQCLRHYSYSSKQVYSTDRWACTGDAGVFSDPFLSPGIDQAGFGNTIITNMIKLDRAGALTEQLVEHFNESFLSFHNVTSWITQPAYNFFGNGVVMGVKLMWDFARGFSLNASNRFNQTYLDLERSQALQPMLSRLFNLTVRMEKLFKAWADHSSKRYTYTFVDYFAIPGILDLYMQNFQTGKSLEELVADHQVTLAYMEELVQIIFLIALADTMPETLKDMPSPLWLNAWGVGLDPKRWQRDKLFAPASSPRHLHIVDIAQRFGVTDIEELLTSSRVAIS</sequence>
<comment type="caution">
    <text evidence="2">The sequence shown here is derived from an EMBL/GenBank/DDBJ whole genome shotgun (WGS) entry which is preliminary data.</text>
</comment>
<dbReference type="PANTHER" id="PTHR43747">
    <property type="entry name" value="FAD-BINDING PROTEIN"/>
    <property type="match status" value="1"/>
</dbReference>
<keyword evidence="3" id="KW-1185">Reference proteome</keyword>
<dbReference type="Pfam" id="PF05834">
    <property type="entry name" value="Lycopene_cycl"/>
    <property type="match status" value="1"/>
</dbReference>
<accession>A0ABQ3V5H6</accession>
<dbReference type="Proteomes" id="UP000654345">
    <property type="component" value="Unassembled WGS sequence"/>
</dbReference>
<dbReference type="InterPro" id="IPR036188">
    <property type="entry name" value="FAD/NAD-bd_sf"/>
</dbReference>
<dbReference type="PANTHER" id="PTHR43747:SF1">
    <property type="entry name" value="SLR1998 PROTEIN"/>
    <property type="match status" value="1"/>
</dbReference>
<reference evidence="2 3" key="1">
    <citation type="journal article" date="2021" name="Int. J. Syst. Evol. Microbiol.">
        <title>Reticulibacter mediterranei gen. nov., sp. nov., within the new family Reticulibacteraceae fam. nov., and Ktedonospora formicarum gen. nov., sp. nov., Ktedonobacter robiniae sp. nov., Dictyobacter formicarum sp. nov. and Dictyobacter arantiisoli sp. nov., belonging to the class Ktedonobacteria.</title>
        <authorList>
            <person name="Yabe S."/>
            <person name="Zheng Y."/>
            <person name="Wang C.M."/>
            <person name="Sakai Y."/>
            <person name="Abe K."/>
            <person name="Yokota A."/>
            <person name="Donadio S."/>
            <person name="Cavaletti L."/>
            <person name="Monciardini P."/>
        </authorList>
    </citation>
    <scope>NUCLEOTIDE SEQUENCE [LARGE SCALE GENOMIC DNA]</scope>
    <source>
        <strain evidence="2 3">SOSP1-30</strain>
    </source>
</reference>